<dbReference type="Proteomes" id="UP000031512">
    <property type="component" value="Unassembled WGS sequence"/>
</dbReference>
<dbReference type="InterPro" id="IPR008491">
    <property type="entry name" value="CDK5RAP3"/>
</dbReference>
<dbReference type="PANTHER" id="PTHR14894">
    <property type="entry name" value="CDK5 REGULATORY SUBUNIT-ASSOCIATED PROTEIN 3"/>
    <property type="match status" value="1"/>
</dbReference>
<evidence type="ECO:0000313" key="2">
    <source>
        <dbReference type="EMBL" id="EKX73750.1"/>
    </source>
</evidence>
<organism evidence="2 3">
    <name type="scientific">Theileria equi strain WA</name>
    <dbReference type="NCBI Taxonomy" id="1537102"/>
    <lineage>
        <taxon>Eukaryota</taxon>
        <taxon>Sar</taxon>
        <taxon>Alveolata</taxon>
        <taxon>Apicomplexa</taxon>
        <taxon>Aconoidasida</taxon>
        <taxon>Piroplasmida</taxon>
        <taxon>Theileriidae</taxon>
        <taxon>Theileria</taxon>
    </lineage>
</organism>
<dbReference type="GeneID" id="15803114"/>
<dbReference type="EMBL" id="ACOU01000002">
    <property type="protein sequence ID" value="EKX73750.1"/>
    <property type="molecule type" value="Genomic_DNA"/>
</dbReference>
<reference evidence="2 3" key="1">
    <citation type="journal article" date="2012" name="BMC Genomics">
        <title>Comparative genomic analysis and phylogenetic position of Theileria equi.</title>
        <authorList>
            <person name="Kappmeyer L.S."/>
            <person name="Thiagarajan M."/>
            <person name="Herndon D.R."/>
            <person name="Ramsay J.D."/>
            <person name="Caler E."/>
            <person name="Djikeng A."/>
            <person name="Gillespie J.J."/>
            <person name="Lau A.O."/>
            <person name="Roalson E.H."/>
            <person name="Silva J.C."/>
            <person name="Silva M.G."/>
            <person name="Suarez C.E."/>
            <person name="Ueti M.W."/>
            <person name="Nene V.M."/>
            <person name="Mealey R.H."/>
            <person name="Knowles D.P."/>
            <person name="Brayton K.A."/>
        </authorList>
    </citation>
    <scope>NUCLEOTIDE SEQUENCE [LARGE SCALE GENOMIC DNA]</scope>
    <source>
        <strain evidence="2 3">WA</strain>
    </source>
</reference>
<dbReference type="eggNOG" id="ENOG502SZWY">
    <property type="taxonomic scope" value="Eukaryota"/>
</dbReference>
<dbReference type="PANTHER" id="PTHR14894:SF0">
    <property type="entry name" value="CDK5 REGULATORY SUBUNIT-ASSOCIATED PROTEIN 3"/>
    <property type="match status" value="1"/>
</dbReference>
<dbReference type="Pfam" id="PF05600">
    <property type="entry name" value="CDK5RAP3"/>
    <property type="match status" value="2"/>
</dbReference>
<dbReference type="GO" id="GO:0007346">
    <property type="term" value="P:regulation of mitotic cell cycle"/>
    <property type="evidence" value="ECO:0007669"/>
    <property type="project" value="TreeGrafter"/>
</dbReference>
<dbReference type="VEuPathDB" id="PiroplasmaDB:BEWA_037870"/>
<dbReference type="RefSeq" id="XP_004833202.1">
    <property type="nucleotide sequence ID" value="XM_004833145.1"/>
</dbReference>
<dbReference type="OrthoDB" id="340432at2759"/>
<keyword evidence="3" id="KW-1185">Reference proteome</keyword>
<comment type="caution">
    <text evidence="2">The sequence shown here is derived from an EMBL/GenBank/DDBJ whole genome shotgun (WGS) entry which is preliminary data.</text>
</comment>
<accession>L1LEU2</accession>
<dbReference type="GO" id="GO:0012505">
    <property type="term" value="C:endomembrane system"/>
    <property type="evidence" value="ECO:0007669"/>
    <property type="project" value="TreeGrafter"/>
</dbReference>
<comment type="similarity">
    <text evidence="1">Belongs to the CDK5RAP3 family.</text>
</comment>
<sequence length="481" mass="55317">MSNVEIAYNHLLNWVVARGELPNDYAIKLLNLEKYCKSYFSGNNSIPSSIESIFVDIENEYTEWYDPISKAFEILKETDEGKKTNLLGQYTYEPMYNISKILKNFHRHNLHIVSYHQLLHKYATYYAPHLRKSIARVNSEVADCKFKETESARKLKNMTSELENKLKRFDIELSDYPFKEENQSLLYFKLQDKIKSNAIKFIKESYNTSSSLIKSLYPSLIDIVSAFVAFQRTSDVYSVEDSTKYFKFASEHGLESFALASSLNKSIEKLSTESDAATRNHSTTSDGITILNESYGNSLGNNVGISEEDYNFIFKTFLGSSLCRKLLLSDLYEMKIFLLVRADELKRSYSLPNYNLISDLDDTKKKLSLSECELYISKLTETIQLLTSKEMINMQNIIKSQQKLTDAVQHEMVLWTQCMNELAKQSAFQYKIKSLDTSLSLIKQELETVKNNAISIKHKLEKVVSTVSGTNVMIFGEIDNL</sequence>
<protein>
    <submittedName>
        <fullName evidence="2">Uncharacterized protein</fullName>
    </submittedName>
</protein>
<evidence type="ECO:0000313" key="3">
    <source>
        <dbReference type="Proteomes" id="UP000031512"/>
    </source>
</evidence>
<dbReference type="STRING" id="1537102.L1LEU2"/>
<name>L1LEU2_THEEQ</name>
<evidence type="ECO:0000256" key="1">
    <source>
        <dbReference type="ARBA" id="ARBA00007478"/>
    </source>
</evidence>
<dbReference type="AlphaFoldDB" id="L1LEU2"/>
<gene>
    <name evidence="2" type="ORF">BEWA_037870</name>
</gene>
<dbReference type="KEGG" id="beq:BEWA_037870"/>
<proteinExistence type="inferred from homology"/>